<dbReference type="PANTHER" id="PTHR43630:SF1">
    <property type="entry name" value="POLY-BETA-1,6-N-ACETYL-D-GLUCOSAMINE SYNTHASE"/>
    <property type="match status" value="1"/>
</dbReference>
<feature type="transmembrane region" description="Helical" evidence="4">
    <location>
        <begin position="288"/>
        <end position="308"/>
    </location>
</feature>
<evidence type="ECO:0000313" key="6">
    <source>
        <dbReference type="EMBL" id="RZS71963.1"/>
    </source>
</evidence>
<dbReference type="GO" id="GO:0016757">
    <property type="term" value="F:glycosyltransferase activity"/>
    <property type="evidence" value="ECO:0007669"/>
    <property type="project" value="UniProtKB-KW"/>
</dbReference>
<sequence>MPFFLLIFFLLLIGYAVLIGYYHNAWNKLPVYTPPEDAPTASVTVIIPARNEETNLPVLIDSLRQQEYPTGLFEVIIIDDHSTDDTFRLLDEASKSWSSLKVIRMADLPADENASTAFKKKAIQAGISQASGQLIVTSDADCVFDKKWLHTIASYYQHTDAKFIAAPVVIEGKDNLLNIFQSLDFLTLQGITGASVFKRAHSMCNGANLAYEKSAFEEVNGFEKIDHLPSGDDMFLMHKIFTRYPEKVFYCKSKTAIVRTAPVDSWKAFFQQRIRWASKADSYDDKRIFWALLLVYLANLGFLILFIMGFWKPLAFFFCIILLLAKMLIEFPFVNSVAIFFGQQRRMKYFLVLQPLHILYTIIAGWLGKFGHYEWKGRKVSKR</sequence>
<gene>
    <name evidence="6" type="ORF">EV199_3876</name>
</gene>
<organism evidence="6 7">
    <name type="scientific">Pseudobacter ginsenosidimutans</name>
    <dbReference type="NCBI Taxonomy" id="661488"/>
    <lineage>
        <taxon>Bacteria</taxon>
        <taxon>Pseudomonadati</taxon>
        <taxon>Bacteroidota</taxon>
        <taxon>Chitinophagia</taxon>
        <taxon>Chitinophagales</taxon>
        <taxon>Chitinophagaceae</taxon>
        <taxon>Pseudobacter</taxon>
    </lineage>
</organism>
<evidence type="ECO:0000256" key="4">
    <source>
        <dbReference type="SAM" id="Phobius"/>
    </source>
</evidence>
<dbReference type="SUPFAM" id="SSF53448">
    <property type="entry name" value="Nucleotide-diphospho-sugar transferases"/>
    <property type="match status" value="1"/>
</dbReference>
<evidence type="ECO:0000256" key="1">
    <source>
        <dbReference type="ARBA" id="ARBA00006739"/>
    </source>
</evidence>
<dbReference type="Proteomes" id="UP000293874">
    <property type="component" value="Unassembled WGS sequence"/>
</dbReference>
<feature type="transmembrane region" description="Helical" evidence="4">
    <location>
        <begin position="6"/>
        <end position="22"/>
    </location>
</feature>
<keyword evidence="7" id="KW-1185">Reference proteome</keyword>
<evidence type="ECO:0000256" key="3">
    <source>
        <dbReference type="ARBA" id="ARBA00022679"/>
    </source>
</evidence>
<dbReference type="PANTHER" id="PTHR43630">
    <property type="entry name" value="POLY-BETA-1,6-N-ACETYL-D-GLUCOSAMINE SYNTHASE"/>
    <property type="match status" value="1"/>
</dbReference>
<proteinExistence type="inferred from homology"/>
<dbReference type="Gene3D" id="3.90.550.10">
    <property type="entry name" value="Spore Coat Polysaccharide Biosynthesis Protein SpsA, Chain A"/>
    <property type="match status" value="1"/>
</dbReference>
<dbReference type="Pfam" id="PF00535">
    <property type="entry name" value="Glycos_transf_2"/>
    <property type="match status" value="1"/>
</dbReference>
<keyword evidence="3 6" id="KW-0808">Transferase</keyword>
<evidence type="ECO:0000256" key="2">
    <source>
        <dbReference type="ARBA" id="ARBA00022676"/>
    </source>
</evidence>
<evidence type="ECO:0000313" key="7">
    <source>
        <dbReference type="Proteomes" id="UP000293874"/>
    </source>
</evidence>
<comment type="similarity">
    <text evidence="1">Belongs to the glycosyltransferase 2 family.</text>
</comment>
<dbReference type="EMBL" id="SGXA01000002">
    <property type="protein sequence ID" value="RZS71963.1"/>
    <property type="molecule type" value="Genomic_DNA"/>
</dbReference>
<feature type="transmembrane region" description="Helical" evidence="4">
    <location>
        <begin position="314"/>
        <end position="342"/>
    </location>
</feature>
<keyword evidence="2" id="KW-0328">Glycosyltransferase</keyword>
<dbReference type="InterPro" id="IPR029044">
    <property type="entry name" value="Nucleotide-diphossugar_trans"/>
</dbReference>
<dbReference type="InterPro" id="IPR001173">
    <property type="entry name" value="Glyco_trans_2-like"/>
</dbReference>
<dbReference type="AlphaFoldDB" id="A0A4Q7MXM8"/>
<keyword evidence="4" id="KW-0472">Membrane</keyword>
<feature type="transmembrane region" description="Helical" evidence="4">
    <location>
        <begin position="349"/>
        <end position="368"/>
    </location>
</feature>
<protein>
    <submittedName>
        <fullName evidence="6">Cellulose synthase/poly-beta-1,6-N-acetylglucosamine synthase-like glycosyltransferase</fullName>
    </submittedName>
</protein>
<reference evidence="6 7" key="1">
    <citation type="submission" date="2019-02" db="EMBL/GenBank/DDBJ databases">
        <title>Genomic Encyclopedia of Type Strains, Phase IV (KMG-IV): sequencing the most valuable type-strain genomes for metagenomic binning, comparative biology and taxonomic classification.</title>
        <authorList>
            <person name="Goeker M."/>
        </authorList>
    </citation>
    <scope>NUCLEOTIDE SEQUENCE [LARGE SCALE GENOMIC DNA]</scope>
    <source>
        <strain evidence="6 7">DSM 18116</strain>
    </source>
</reference>
<name>A0A4Q7MXM8_9BACT</name>
<feature type="domain" description="Glycosyltransferase 2-like" evidence="5">
    <location>
        <begin position="44"/>
        <end position="218"/>
    </location>
</feature>
<comment type="caution">
    <text evidence="6">The sequence shown here is derived from an EMBL/GenBank/DDBJ whole genome shotgun (WGS) entry which is preliminary data.</text>
</comment>
<evidence type="ECO:0000259" key="5">
    <source>
        <dbReference type="Pfam" id="PF00535"/>
    </source>
</evidence>
<dbReference type="OrthoDB" id="9805625at2"/>
<dbReference type="RefSeq" id="WP_130542429.1">
    <property type="nucleotide sequence ID" value="NZ_CP042431.1"/>
</dbReference>
<accession>A0A4Q7MXM8</accession>
<keyword evidence="4" id="KW-0812">Transmembrane</keyword>
<keyword evidence="4" id="KW-1133">Transmembrane helix</keyword>